<dbReference type="EMBL" id="FPHC01000049">
    <property type="protein sequence ID" value="SFV58939.1"/>
    <property type="molecule type" value="Genomic_DNA"/>
</dbReference>
<dbReference type="PROSITE" id="PS51257">
    <property type="entry name" value="PROKAR_LIPOPROTEIN"/>
    <property type="match status" value="1"/>
</dbReference>
<protein>
    <submittedName>
        <fullName evidence="1">Uncharacterized protein</fullName>
    </submittedName>
</protein>
<organism evidence="1">
    <name type="scientific">hydrothermal vent metagenome</name>
    <dbReference type="NCBI Taxonomy" id="652676"/>
    <lineage>
        <taxon>unclassified sequences</taxon>
        <taxon>metagenomes</taxon>
        <taxon>ecological metagenomes</taxon>
    </lineage>
</organism>
<gene>
    <name evidence="1" type="ORF">MNB_SV-6-1107</name>
</gene>
<proteinExistence type="predicted"/>
<dbReference type="AlphaFoldDB" id="A0A1W1BZG7"/>
<name>A0A1W1BZG7_9ZZZZ</name>
<evidence type="ECO:0000313" key="1">
    <source>
        <dbReference type="EMBL" id="SFV58939.1"/>
    </source>
</evidence>
<sequence length="223" mass="25296">MRVKFIFILLLLATTLQSASGYSCYKSDTKGLTLEPMIKSSKVLFAVRDGVENFAEINLLLLDDKSERIEAMAYIFCGETELGYDCSAECDAGSAKLAKNLDINSISIDLEKFHDKNSNGDDEPEFIAIGKRVSNSIVPTEKVKCPKIIKALYHPQRDNSDTEEKLYVCYNEKKKINGRYKYYGCKLDDQLCIYTDRAYFGHYKNQSDAKAALKRCKRSTPKE</sequence>
<accession>A0A1W1BZG7</accession>
<reference evidence="1" key="1">
    <citation type="submission" date="2016-10" db="EMBL/GenBank/DDBJ databases">
        <authorList>
            <person name="de Groot N.N."/>
        </authorList>
    </citation>
    <scope>NUCLEOTIDE SEQUENCE</scope>
</reference>